<keyword evidence="2" id="KW-1015">Disulfide bond</keyword>
<dbReference type="SUPFAM" id="SSF48726">
    <property type="entry name" value="Immunoglobulin"/>
    <property type="match status" value="2"/>
</dbReference>
<dbReference type="InterPro" id="IPR050488">
    <property type="entry name" value="Ig_Fc_receptor"/>
</dbReference>
<evidence type="ECO:0000256" key="2">
    <source>
        <dbReference type="ARBA" id="ARBA00023157"/>
    </source>
</evidence>
<protein>
    <recommendedName>
        <fullName evidence="3">Ig-like domain-containing protein</fullName>
    </recommendedName>
</protein>
<evidence type="ECO:0000259" key="3">
    <source>
        <dbReference type="PROSITE" id="PS50835"/>
    </source>
</evidence>
<proteinExistence type="predicted"/>
<dbReference type="GO" id="GO:0006955">
    <property type="term" value="P:immune response"/>
    <property type="evidence" value="ECO:0007669"/>
    <property type="project" value="TreeGrafter"/>
</dbReference>
<dbReference type="Pfam" id="PF13895">
    <property type="entry name" value="Ig_2"/>
    <property type="match status" value="1"/>
</dbReference>
<dbReference type="PANTHER" id="PTHR11481:SF64">
    <property type="entry name" value="FC RECEPTOR-LIKE PROTEIN 4"/>
    <property type="match status" value="1"/>
</dbReference>
<evidence type="ECO:0000313" key="4">
    <source>
        <dbReference type="Ensembl" id="ENSMALP00000001615.1"/>
    </source>
</evidence>
<sequence>QLFSLPVTICEFLSPLYWNFDNQPQKDLINTLACFTLMSDISFAPTAATLSVHPERTQFFRFEHITLSCASPGNFSGWTVKRNTSSGSLRSCEDKWGRPQGSSCVIGGVYASDSGEYWCESERGECSNVLNITVTTGKVILESPALPVMEGTEVTLHCSYKERYVPRSSSVFNATFYRNGVFIGKEPQGTMLLPSVSKSDEGSYKCAHPTEGESSESLLAVRGDDDPQFSTHTHTDTHSARVMGHQFRCLVCKLVSEATLFWK</sequence>
<reference evidence="4" key="1">
    <citation type="submission" date="2025-08" db="UniProtKB">
        <authorList>
            <consortium name="Ensembl"/>
        </authorList>
    </citation>
    <scope>IDENTIFICATION</scope>
</reference>
<keyword evidence="5" id="KW-1185">Reference proteome</keyword>
<reference evidence="4" key="2">
    <citation type="submission" date="2025-09" db="UniProtKB">
        <authorList>
            <consortium name="Ensembl"/>
        </authorList>
    </citation>
    <scope>IDENTIFICATION</scope>
</reference>
<dbReference type="GO" id="GO:0009897">
    <property type="term" value="C:external side of plasma membrane"/>
    <property type="evidence" value="ECO:0007669"/>
    <property type="project" value="TreeGrafter"/>
</dbReference>
<dbReference type="GO" id="GO:0004888">
    <property type="term" value="F:transmembrane signaling receptor activity"/>
    <property type="evidence" value="ECO:0007669"/>
    <property type="project" value="TreeGrafter"/>
</dbReference>
<dbReference type="SMART" id="SM00409">
    <property type="entry name" value="IG"/>
    <property type="match status" value="2"/>
</dbReference>
<dbReference type="PANTHER" id="PTHR11481">
    <property type="entry name" value="IMMUNOGLOBULIN FC RECEPTOR"/>
    <property type="match status" value="1"/>
</dbReference>
<dbReference type="InterPro" id="IPR036179">
    <property type="entry name" value="Ig-like_dom_sf"/>
</dbReference>
<dbReference type="GO" id="GO:0007166">
    <property type="term" value="P:cell surface receptor signaling pathway"/>
    <property type="evidence" value="ECO:0007669"/>
    <property type="project" value="TreeGrafter"/>
</dbReference>
<dbReference type="InterPro" id="IPR013783">
    <property type="entry name" value="Ig-like_fold"/>
</dbReference>
<organism evidence="4 5">
    <name type="scientific">Monopterus albus</name>
    <name type="common">Swamp eel</name>
    <dbReference type="NCBI Taxonomy" id="43700"/>
    <lineage>
        <taxon>Eukaryota</taxon>
        <taxon>Metazoa</taxon>
        <taxon>Chordata</taxon>
        <taxon>Craniata</taxon>
        <taxon>Vertebrata</taxon>
        <taxon>Euteleostomi</taxon>
        <taxon>Actinopterygii</taxon>
        <taxon>Neopterygii</taxon>
        <taxon>Teleostei</taxon>
        <taxon>Neoteleostei</taxon>
        <taxon>Acanthomorphata</taxon>
        <taxon>Anabantaria</taxon>
        <taxon>Synbranchiformes</taxon>
        <taxon>Synbranchidae</taxon>
        <taxon>Monopterus</taxon>
    </lineage>
</organism>
<evidence type="ECO:0000256" key="1">
    <source>
        <dbReference type="ARBA" id="ARBA00022729"/>
    </source>
</evidence>
<feature type="domain" description="Ig-like" evidence="3">
    <location>
        <begin position="137"/>
        <end position="206"/>
    </location>
</feature>
<dbReference type="AlphaFoldDB" id="A0A3Q3Q0L1"/>
<dbReference type="InterPro" id="IPR007110">
    <property type="entry name" value="Ig-like_dom"/>
</dbReference>
<dbReference type="Ensembl" id="ENSMALT00000001666.1">
    <property type="protein sequence ID" value="ENSMALP00000001615.1"/>
    <property type="gene ID" value="ENSMALG00000001203.1"/>
</dbReference>
<dbReference type="Proteomes" id="UP000261600">
    <property type="component" value="Unplaced"/>
</dbReference>
<dbReference type="PROSITE" id="PS50835">
    <property type="entry name" value="IG_LIKE"/>
    <property type="match status" value="1"/>
</dbReference>
<name>A0A3Q3Q0L1_MONAL</name>
<evidence type="ECO:0000313" key="5">
    <source>
        <dbReference type="Proteomes" id="UP000261600"/>
    </source>
</evidence>
<accession>A0A3Q3Q0L1</accession>
<dbReference type="InterPro" id="IPR003599">
    <property type="entry name" value="Ig_sub"/>
</dbReference>
<dbReference type="Gene3D" id="2.60.40.10">
    <property type="entry name" value="Immunoglobulins"/>
    <property type="match status" value="2"/>
</dbReference>
<keyword evidence="1" id="KW-0732">Signal</keyword>